<keyword evidence="1" id="KW-0805">Transcription regulation</keyword>
<dbReference type="InterPro" id="IPR009057">
    <property type="entry name" value="Homeodomain-like_sf"/>
</dbReference>
<evidence type="ECO:0000256" key="3">
    <source>
        <dbReference type="SAM" id="MobiDB-lite"/>
    </source>
</evidence>
<dbReference type="InterPro" id="IPR018060">
    <property type="entry name" value="HTH_AraC"/>
</dbReference>
<dbReference type="GO" id="GO:0003700">
    <property type="term" value="F:DNA-binding transcription factor activity"/>
    <property type="evidence" value="ECO:0007669"/>
    <property type="project" value="InterPro"/>
</dbReference>
<dbReference type="AlphaFoldDB" id="A0A931D8U1"/>
<accession>A0A931D8U1</accession>
<protein>
    <submittedName>
        <fullName evidence="5">Transcriptional regulator GlxA family with amidase domain</fullName>
    </submittedName>
</protein>
<evidence type="ECO:0000259" key="4">
    <source>
        <dbReference type="PROSITE" id="PS01124"/>
    </source>
</evidence>
<name>A0A931D8U1_9ACTN</name>
<dbReference type="SUPFAM" id="SSF46689">
    <property type="entry name" value="Homeodomain-like"/>
    <property type="match status" value="2"/>
</dbReference>
<dbReference type="GO" id="GO:0043565">
    <property type="term" value="F:sequence-specific DNA binding"/>
    <property type="evidence" value="ECO:0007669"/>
    <property type="project" value="InterPro"/>
</dbReference>
<feature type="domain" description="HTH araC/xylS-type" evidence="4">
    <location>
        <begin position="69"/>
        <end position="166"/>
    </location>
</feature>
<dbReference type="EMBL" id="JADOUA010000001">
    <property type="protein sequence ID" value="MBG6086549.1"/>
    <property type="molecule type" value="Genomic_DNA"/>
</dbReference>
<dbReference type="Proteomes" id="UP000614047">
    <property type="component" value="Unassembled WGS sequence"/>
</dbReference>
<keyword evidence="6" id="KW-1185">Reference proteome</keyword>
<feature type="region of interest" description="Disordered" evidence="3">
    <location>
        <begin position="1"/>
        <end position="21"/>
    </location>
</feature>
<dbReference type="PANTHER" id="PTHR43436">
    <property type="entry name" value="ARAC-FAMILY TRANSCRIPTIONAL REGULATOR"/>
    <property type="match status" value="1"/>
</dbReference>
<reference evidence="5" key="1">
    <citation type="submission" date="2020-11" db="EMBL/GenBank/DDBJ databases">
        <title>Sequencing the genomes of 1000 actinobacteria strains.</title>
        <authorList>
            <person name="Klenk H.-P."/>
        </authorList>
    </citation>
    <scope>NUCLEOTIDE SEQUENCE</scope>
    <source>
        <strain evidence="5">DSM 43175</strain>
    </source>
</reference>
<proteinExistence type="predicted"/>
<evidence type="ECO:0000256" key="2">
    <source>
        <dbReference type="ARBA" id="ARBA00023163"/>
    </source>
</evidence>
<feature type="compositionally biased region" description="Polar residues" evidence="3">
    <location>
        <begin position="1"/>
        <end position="13"/>
    </location>
</feature>
<gene>
    <name evidence="5" type="ORF">IW256_000662</name>
</gene>
<evidence type="ECO:0000256" key="1">
    <source>
        <dbReference type="ARBA" id="ARBA00023015"/>
    </source>
</evidence>
<dbReference type="PANTHER" id="PTHR43436:SF1">
    <property type="entry name" value="TRANSCRIPTIONAL REGULATORY PROTEIN"/>
    <property type="match status" value="1"/>
</dbReference>
<keyword evidence="2" id="KW-0804">Transcription</keyword>
<dbReference type="Gene3D" id="1.10.10.60">
    <property type="entry name" value="Homeodomain-like"/>
    <property type="match status" value="2"/>
</dbReference>
<comment type="caution">
    <text evidence="5">The sequence shown here is derived from an EMBL/GenBank/DDBJ whole genome shotgun (WGS) entry which is preliminary data.</text>
</comment>
<dbReference type="Pfam" id="PF12833">
    <property type="entry name" value="HTH_18"/>
    <property type="match status" value="1"/>
</dbReference>
<evidence type="ECO:0000313" key="6">
    <source>
        <dbReference type="Proteomes" id="UP000614047"/>
    </source>
</evidence>
<evidence type="ECO:0000313" key="5">
    <source>
        <dbReference type="EMBL" id="MBG6086549.1"/>
    </source>
</evidence>
<dbReference type="RefSeq" id="WP_197009536.1">
    <property type="nucleotide sequence ID" value="NZ_BAABES010000025.1"/>
</dbReference>
<organism evidence="5 6">
    <name type="scientific">Actinomadura viridis</name>
    <dbReference type="NCBI Taxonomy" id="58110"/>
    <lineage>
        <taxon>Bacteria</taxon>
        <taxon>Bacillati</taxon>
        <taxon>Actinomycetota</taxon>
        <taxon>Actinomycetes</taxon>
        <taxon>Streptosporangiales</taxon>
        <taxon>Thermomonosporaceae</taxon>
        <taxon>Actinomadura</taxon>
    </lineage>
</organism>
<dbReference type="SMART" id="SM00342">
    <property type="entry name" value="HTH_ARAC"/>
    <property type="match status" value="1"/>
</dbReference>
<dbReference type="PROSITE" id="PS01124">
    <property type="entry name" value="HTH_ARAC_FAMILY_2"/>
    <property type="match status" value="1"/>
</dbReference>
<sequence length="185" mass="19904">MTGPKSGNGQESDAASSRRAACAAQMTSGDAVLGLGHRNERRLLHDMSAQDRLDLAAPPGPLHPDPRIGQAIRTLRADVGRTVSAGELARECGLSVSRFLHLFAAHTGTSFRRYRLWTRMLRAAELIAGRHDLTTAATEAGFASPSHFSETFHRMFGLPPSRLLATGPTISFARATADVRDTKTS</sequence>